<keyword evidence="1" id="KW-0472">Membrane</keyword>
<dbReference type="AlphaFoldDB" id="A0A119VJ99"/>
<evidence type="ECO:0000313" key="4">
    <source>
        <dbReference type="Proteomes" id="UP000068016"/>
    </source>
</evidence>
<organism evidence="3 4">
    <name type="scientific">Burkholderia territorii</name>
    <dbReference type="NCBI Taxonomy" id="1503055"/>
    <lineage>
        <taxon>Bacteria</taxon>
        <taxon>Pseudomonadati</taxon>
        <taxon>Pseudomonadota</taxon>
        <taxon>Betaproteobacteria</taxon>
        <taxon>Burkholderiales</taxon>
        <taxon>Burkholderiaceae</taxon>
        <taxon>Burkholderia</taxon>
        <taxon>Burkholderia cepacia complex</taxon>
    </lineage>
</organism>
<keyword evidence="1" id="KW-1133">Transmembrane helix</keyword>
<gene>
    <name evidence="3" type="ORF">WT83_16550</name>
</gene>
<evidence type="ECO:0000259" key="2">
    <source>
        <dbReference type="Pfam" id="PF02698"/>
    </source>
</evidence>
<dbReference type="Gene3D" id="3.40.50.620">
    <property type="entry name" value="HUPs"/>
    <property type="match status" value="1"/>
</dbReference>
<name>A0A119VJ99_9BURK</name>
<proteinExistence type="predicted"/>
<dbReference type="PANTHER" id="PTHR30336:SF4">
    <property type="entry name" value="ENVELOPE BIOGENESIS FACTOR ELYC"/>
    <property type="match status" value="1"/>
</dbReference>
<keyword evidence="1" id="KW-0812">Transmembrane</keyword>
<dbReference type="InterPro" id="IPR014729">
    <property type="entry name" value="Rossmann-like_a/b/a_fold"/>
</dbReference>
<dbReference type="CDD" id="cd06259">
    <property type="entry name" value="YdcF-like"/>
    <property type="match status" value="1"/>
</dbReference>
<dbReference type="EMBL" id="LPLZ01000046">
    <property type="protein sequence ID" value="KWN14701.1"/>
    <property type="molecule type" value="Genomic_DNA"/>
</dbReference>
<dbReference type="GO" id="GO:0000270">
    <property type="term" value="P:peptidoglycan metabolic process"/>
    <property type="evidence" value="ECO:0007669"/>
    <property type="project" value="TreeGrafter"/>
</dbReference>
<feature type="domain" description="DUF218" evidence="2">
    <location>
        <begin position="69"/>
        <end position="231"/>
    </location>
</feature>
<dbReference type="Proteomes" id="UP000068016">
    <property type="component" value="Unassembled WGS sequence"/>
</dbReference>
<dbReference type="Pfam" id="PF02698">
    <property type="entry name" value="DUF218"/>
    <property type="match status" value="1"/>
</dbReference>
<dbReference type="GO" id="GO:0043164">
    <property type="term" value="P:Gram-negative-bacterium-type cell wall biogenesis"/>
    <property type="evidence" value="ECO:0007669"/>
    <property type="project" value="TreeGrafter"/>
</dbReference>
<accession>A0A119VJ99</accession>
<sequence length="253" mass="27725">MTLIVIIVTIAIATCCVALKWHRASRTLYAASFVLFLAVGCGPIPAWLLMDLQSAYTVNPMIEWSKRNAIVLLGAGTEKIAHTDVIEPGMFSYPRIVEVAALYGNCRKTGADCKVVVSGGDARHNGESEASVYRSTLIRLGINPADVLREPDSMNTWQNAQFTSTLLQRYGANHTLLVSSGIHLRRSVLYFAHFGVGATPVRADYLRAVLSLLPLSYNFAVADFALHEYIGIARYCVYNAMGWNPASRRPGEA</sequence>
<dbReference type="PANTHER" id="PTHR30336">
    <property type="entry name" value="INNER MEMBRANE PROTEIN, PROBABLE PERMEASE"/>
    <property type="match status" value="1"/>
</dbReference>
<evidence type="ECO:0000313" key="3">
    <source>
        <dbReference type="EMBL" id="KWN14701.1"/>
    </source>
</evidence>
<dbReference type="GO" id="GO:0005886">
    <property type="term" value="C:plasma membrane"/>
    <property type="evidence" value="ECO:0007669"/>
    <property type="project" value="TreeGrafter"/>
</dbReference>
<protein>
    <recommendedName>
        <fullName evidence="2">DUF218 domain-containing protein</fullName>
    </recommendedName>
</protein>
<dbReference type="InterPro" id="IPR051599">
    <property type="entry name" value="Cell_Envelope_Assoc"/>
</dbReference>
<dbReference type="RefSeq" id="WP_060347464.1">
    <property type="nucleotide sequence ID" value="NZ_LPLZ01000046.1"/>
</dbReference>
<reference evidence="3 4" key="1">
    <citation type="submission" date="2015-11" db="EMBL/GenBank/DDBJ databases">
        <title>Expanding the genomic diversity of Burkholderia species for the development of highly accurate diagnostics.</title>
        <authorList>
            <person name="Sahl J."/>
            <person name="Keim P."/>
            <person name="Wagner D."/>
        </authorList>
    </citation>
    <scope>NUCLEOTIDE SEQUENCE [LARGE SCALE GENOMIC DNA]</scope>
    <source>
        <strain evidence="3 4">MSMB793WGS</strain>
    </source>
</reference>
<feature type="transmembrane region" description="Helical" evidence="1">
    <location>
        <begin position="28"/>
        <end position="49"/>
    </location>
</feature>
<dbReference type="InterPro" id="IPR003848">
    <property type="entry name" value="DUF218"/>
</dbReference>
<evidence type="ECO:0000256" key="1">
    <source>
        <dbReference type="SAM" id="Phobius"/>
    </source>
</evidence>
<comment type="caution">
    <text evidence="3">The sequence shown here is derived from an EMBL/GenBank/DDBJ whole genome shotgun (WGS) entry which is preliminary data.</text>
</comment>